<keyword evidence="1" id="KW-0862">Zinc</keyword>
<keyword evidence="5" id="KW-1185">Reference proteome</keyword>
<evidence type="ECO:0000256" key="2">
    <source>
        <dbReference type="SAM" id="MobiDB-lite"/>
    </source>
</evidence>
<reference evidence="4 5" key="1">
    <citation type="journal article" date="2014" name="Nat. Commun.">
        <title>Molecular traces of alternative social organization in a termite genome.</title>
        <authorList>
            <person name="Terrapon N."/>
            <person name="Li C."/>
            <person name="Robertson H.M."/>
            <person name="Ji L."/>
            <person name="Meng X."/>
            <person name="Booth W."/>
            <person name="Chen Z."/>
            <person name="Childers C.P."/>
            <person name="Glastad K.M."/>
            <person name="Gokhale K."/>
            <person name="Gowin J."/>
            <person name="Gronenberg W."/>
            <person name="Hermansen R.A."/>
            <person name="Hu H."/>
            <person name="Hunt B.G."/>
            <person name="Huylmans A.K."/>
            <person name="Khalil S.M."/>
            <person name="Mitchell R.D."/>
            <person name="Munoz-Torres M.C."/>
            <person name="Mustard J.A."/>
            <person name="Pan H."/>
            <person name="Reese J.T."/>
            <person name="Scharf M.E."/>
            <person name="Sun F."/>
            <person name="Vogel H."/>
            <person name="Xiao J."/>
            <person name="Yang W."/>
            <person name="Yang Z."/>
            <person name="Yang Z."/>
            <person name="Zhou J."/>
            <person name="Zhu J."/>
            <person name="Brent C.S."/>
            <person name="Elsik C.G."/>
            <person name="Goodisman M.A."/>
            <person name="Liberles D.A."/>
            <person name="Roe R.M."/>
            <person name="Vargo E.L."/>
            <person name="Vilcinskas A."/>
            <person name="Wang J."/>
            <person name="Bornberg-Bauer E."/>
            <person name="Korb J."/>
            <person name="Zhang G."/>
            <person name="Liebig J."/>
        </authorList>
    </citation>
    <scope>NUCLEOTIDE SEQUENCE [LARGE SCALE GENOMIC DNA]</scope>
    <source>
        <tissue evidence="4">Whole organism</tissue>
    </source>
</reference>
<dbReference type="InParanoid" id="A0A067QKI6"/>
<evidence type="ECO:0000256" key="1">
    <source>
        <dbReference type="PROSITE-ProRule" id="PRU00042"/>
    </source>
</evidence>
<keyword evidence="1" id="KW-0863">Zinc-finger</keyword>
<dbReference type="Proteomes" id="UP000027135">
    <property type="component" value="Unassembled WGS sequence"/>
</dbReference>
<organism evidence="4 5">
    <name type="scientific">Zootermopsis nevadensis</name>
    <name type="common">Dampwood termite</name>
    <dbReference type="NCBI Taxonomy" id="136037"/>
    <lineage>
        <taxon>Eukaryota</taxon>
        <taxon>Metazoa</taxon>
        <taxon>Ecdysozoa</taxon>
        <taxon>Arthropoda</taxon>
        <taxon>Hexapoda</taxon>
        <taxon>Insecta</taxon>
        <taxon>Pterygota</taxon>
        <taxon>Neoptera</taxon>
        <taxon>Polyneoptera</taxon>
        <taxon>Dictyoptera</taxon>
        <taxon>Blattodea</taxon>
        <taxon>Blattoidea</taxon>
        <taxon>Termitoidae</taxon>
        <taxon>Termopsidae</taxon>
        <taxon>Zootermopsis</taxon>
    </lineage>
</organism>
<evidence type="ECO:0000313" key="4">
    <source>
        <dbReference type="EMBL" id="KDR08423.1"/>
    </source>
</evidence>
<proteinExistence type="predicted"/>
<dbReference type="GO" id="GO:0008270">
    <property type="term" value="F:zinc ion binding"/>
    <property type="evidence" value="ECO:0007669"/>
    <property type="project" value="UniProtKB-KW"/>
</dbReference>
<evidence type="ECO:0000259" key="3">
    <source>
        <dbReference type="PROSITE" id="PS50157"/>
    </source>
</evidence>
<feature type="domain" description="C2H2-type" evidence="3">
    <location>
        <begin position="1303"/>
        <end position="1330"/>
    </location>
</feature>
<dbReference type="PROSITE" id="PS50157">
    <property type="entry name" value="ZINC_FINGER_C2H2_2"/>
    <property type="match status" value="1"/>
</dbReference>
<accession>A0A067QKI6</accession>
<keyword evidence="1" id="KW-0479">Metal-binding</keyword>
<dbReference type="InterPro" id="IPR013087">
    <property type="entry name" value="Znf_C2H2_type"/>
</dbReference>
<evidence type="ECO:0000313" key="5">
    <source>
        <dbReference type="Proteomes" id="UP000027135"/>
    </source>
</evidence>
<dbReference type="EMBL" id="KK853329">
    <property type="protein sequence ID" value="KDR08423.1"/>
    <property type="molecule type" value="Genomic_DNA"/>
</dbReference>
<name>A0A067QKI6_ZOONE</name>
<dbReference type="OrthoDB" id="10596356at2759"/>
<dbReference type="PROSITE" id="PS00028">
    <property type="entry name" value="ZINC_FINGER_C2H2_1"/>
    <property type="match status" value="1"/>
</dbReference>
<feature type="region of interest" description="Disordered" evidence="2">
    <location>
        <begin position="240"/>
        <end position="260"/>
    </location>
</feature>
<protein>
    <recommendedName>
        <fullName evidence="3">C2H2-type domain-containing protein</fullName>
    </recommendedName>
</protein>
<sequence>MDTGIFHLAEKMIAASGEIQEEYDVQLVRKVIKLTIKHKELVNKLLDTSDQCKDIINVVLSSTNTILDLMQKIIKSNTEELNLLLKITELTNKEWELLRKFVYLCNEDRYFVCKFMGWYLNGEGFGFPCSCSTLREDDCLHPTEGPVRLRHNLSRKKTNKTVSCEETKNDNPVIAVGENLGIVSRDLNEEVDAQMSGKEDSINTSKMHVSSLIIKNKINSVSVKSCCVKLEPLSLKTAVEKEKTDPDNSTQEKVSFPSHPENVELNSGNLTAVSDDKPRKVPAHLAVKEAMKITDAHNSFLTVEDSTKSVSEKRCVVQPEIESECDKSNDHKQECLSTQKKLRKCKITAIDNSMKKETSVSSENVESSFVNLNIMSEDETEKGDAHLSGKENKKIISKTCNSRVTTRKNSCSVPEKEYSVQAETENECVRSNNEQECIPLQSKLRSCKRAVLDNRTTDDISLLHNTKVSNKARICQEVKHNDVNCYIPFESECVELNDYGQEYLSPQTELRERKTTVTGNSTEKEVFFSSENVKTNCESLKITSEDKLEKTDAHLSGKKNKKKISNTCKSFVTRKNANSLSEKKCSVQAEIENESVRSDSEQETIQSKLRSRKKVTLDNETKKCISVPLQDMKVNNKAETCQEIKHSDVSCYDTFESKCRGEWSAIMGSSITEETDESPSNYKIFGPTDKVKSDVDIKYNRIKLCPSLKEMEFVTHGINTFTIATSMPRFLRAVEKKETSPVLVKKTHHFFTEARATYSSLEKYLARLKQNEKTKTHDKLSKCAFKMLQCMLRLQQSISQRQVKGGVNMNLIITDIIHVMDMVAEIVMVANEKFNTMPNEVLKDCCIQLDDIEHMLKGKETVNLKDFMEFQEDRIKKTATENKKLNVTNCGFKKLNSTLLSMKRKKDKKLGCYRNNPKKCKRGASEDHIFKDLEGHEPVGCATGMVYIPSDCELLESSTKVDQGSANCERVQDSAKGSQYFTDDDTKCLRNDIQVSVICEPTEFPADGPQVSLCHESMECSSSERQVPVSSEYTLCSGINNYSEKETITSDLSNSDTSSVIPVVQIKQEDTVLEQEITDLETSHSSVGPEESDICEETFTNYQDAIVKEEIKIEENPYFEDLNIRGEIEECSTLSMDRVDNEYQNTNMKELSTGFVCGEEMPDHSFSNDGYRHLQSMVPKINSQELMCSADGSLQNVENITERKVQFVKKLVFVGRTASETVKETGKLTHRMKPDSVKQIVVIPPRPFGAATEVMNEMDKVLGIHLPPFPLEQVGSLKWLQYTIAIDHPYSLATKEPYVTVCHICEICRKVFHSAYNVSKHLHAHFRNSAVACRYCGKRICSFELWTDHKQKCLKQCTK</sequence>
<gene>
    <name evidence="4" type="ORF">L798_01769</name>
</gene>